<keyword evidence="5 6" id="KW-0624">Polysaccharide degradation</keyword>
<name>A0ABW6A6V8_9BACT</name>
<accession>A0ABW6A6V8</accession>
<dbReference type="CDD" id="cd02850">
    <property type="entry name" value="E_set_Cellulase_N"/>
    <property type="match status" value="1"/>
</dbReference>
<dbReference type="PROSITE" id="PS00698">
    <property type="entry name" value="GH9_3"/>
    <property type="match status" value="1"/>
</dbReference>
<dbReference type="SUPFAM" id="SSF48208">
    <property type="entry name" value="Six-hairpin glycosidases"/>
    <property type="match status" value="1"/>
</dbReference>
<proteinExistence type="inferred from homology"/>
<evidence type="ECO:0000313" key="11">
    <source>
        <dbReference type="Proteomes" id="UP001597511"/>
    </source>
</evidence>
<evidence type="ECO:0000256" key="1">
    <source>
        <dbReference type="ARBA" id="ARBA00007072"/>
    </source>
</evidence>
<dbReference type="InterPro" id="IPR014756">
    <property type="entry name" value="Ig_E-set"/>
</dbReference>
<comment type="similarity">
    <text evidence="1 6 7">Belongs to the glycosyl hydrolase 9 (cellulase E) family.</text>
</comment>
<organism evidence="10 11">
    <name type="scientific">Terrimonas rubra</name>
    <dbReference type="NCBI Taxonomy" id="1035890"/>
    <lineage>
        <taxon>Bacteria</taxon>
        <taxon>Pseudomonadati</taxon>
        <taxon>Bacteroidota</taxon>
        <taxon>Chitinophagia</taxon>
        <taxon>Chitinophagales</taxon>
        <taxon>Chitinophagaceae</taxon>
        <taxon>Terrimonas</taxon>
    </lineage>
</organism>
<evidence type="ECO:0000256" key="6">
    <source>
        <dbReference type="PROSITE-ProRule" id="PRU10060"/>
    </source>
</evidence>
<evidence type="ECO:0000256" key="2">
    <source>
        <dbReference type="ARBA" id="ARBA00022801"/>
    </source>
</evidence>
<keyword evidence="11" id="KW-1185">Reference proteome</keyword>
<comment type="caution">
    <text evidence="10">The sequence shown here is derived from an EMBL/GenBank/DDBJ whole genome shotgun (WGS) entry which is preliminary data.</text>
</comment>
<sequence length="587" mass="64923">MMKCLGTYVSGLIILGFIINKPAYAQSAKAFVTQSGFYTNGPKTIILTHAKANEPFGIIDLDTRQNVFAGRLTSGRKSPTADITGYAAEFSALKKNGYYAIQYKGQNLDSFYIQPAVYHALSAGAIKSYYYQRASMPLLPQYAGKWHRGAGHPDTIVYIHPSALGDTHPAGARIKSPGGWYDAGDYNKYIVNAGITMGTLLTAYEDFSGYYDTLSLNIPESGNGIPDIINEIIYNLRWMLTMQDTDGGVFTKCTNAAFDGMVMPGITKDKRYVVKKSTAATLDFAAVTAQAARIMKAMPGLRQLSDSCLTAANKAWQWAIKNPKLYYDQDAMNKQYQPAITTGGYGDKKLEDEWFWAAAELYITTRDTFFLNYAQQYWQPVYDLQGWPNVGMMGCYTLLKHATAVALPESFVSQLKQRLWQLADEYLAVQNKTAFATVMGYNAANYSWGSNAVAANQAMLLIKTYLLNGQTKYVHAALTNLEYLTGRNATEYSFITGFGKKTPMYPHHRPSAADGITEPVPGFLVGGPNRHAAAQDKCVYNSLVPELQYTDAACSFASNEIAINWNAPLVYITGAMESIKYQLQFND</sequence>
<dbReference type="InterPro" id="IPR013783">
    <property type="entry name" value="Ig-like_fold"/>
</dbReference>
<dbReference type="Gene3D" id="1.50.10.10">
    <property type="match status" value="1"/>
</dbReference>
<dbReference type="SUPFAM" id="SSF81296">
    <property type="entry name" value="E set domains"/>
    <property type="match status" value="1"/>
</dbReference>
<reference evidence="11" key="1">
    <citation type="journal article" date="2019" name="Int. J. Syst. Evol. Microbiol.">
        <title>The Global Catalogue of Microorganisms (GCM) 10K type strain sequencing project: providing services to taxonomists for standard genome sequencing and annotation.</title>
        <authorList>
            <consortium name="The Broad Institute Genomics Platform"/>
            <consortium name="The Broad Institute Genome Sequencing Center for Infectious Disease"/>
            <person name="Wu L."/>
            <person name="Ma J."/>
        </authorList>
    </citation>
    <scope>NUCLEOTIDE SEQUENCE [LARGE SCALE GENOMIC DNA]</scope>
    <source>
        <strain evidence="11">KCTC 23299</strain>
    </source>
</reference>
<evidence type="ECO:0000259" key="9">
    <source>
        <dbReference type="Pfam" id="PF02927"/>
    </source>
</evidence>
<evidence type="ECO:0000256" key="4">
    <source>
        <dbReference type="ARBA" id="ARBA00023295"/>
    </source>
</evidence>
<dbReference type="InterPro" id="IPR008928">
    <property type="entry name" value="6-hairpin_glycosidase_sf"/>
</dbReference>
<evidence type="ECO:0000256" key="3">
    <source>
        <dbReference type="ARBA" id="ARBA00023277"/>
    </source>
</evidence>
<dbReference type="InterPro" id="IPR033126">
    <property type="entry name" value="Glyco_hydro_9_Asp/Glu_AS"/>
</dbReference>
<keyword evidence="4 6" id="KW-0326">Glycosidase</keyword>
<dbReference type="Proteomes" id="UP001597511">
    <property type="component" value="Unassembled WGS sequence"/>
</dbReference>
<comment type="catalytic activity">
    <reaction evidence="7">
        <text>Endohydrolysis of (1-&gt;4)-beta-D-glucosidic linkages in cellulose, lichenin and cereal beta-D-glucans.</text>
        <dbReference type="EC" id="3.2.1.4"/>
    </reaction>
</comment>
<protein>
    <recommendedName>
        <fullName evidence="7">Endoglucanase</fullName>
        <ecNumber evidence="7">3.2.1.4</ecNumber>
    </recommendedName>
</protein>
<evidence type="ECO:0000256" key="5">
    <source>
        <dbReference type="ARBA" id="ARBA00023326"/>
    </source>
</evidence>
<dbReference type="InterPro" id="IPR004197">
    <property type="entry name" value="Cellulase_Ig-like"/>
</dbReference>
<feature type="domain" description="Cellulase Ig-like" evidence="9">
    <location>
        <begin position="28"/>
        <end position="106"/>
    </location>
</feature>
<feature type="active site" evidence="6">
    <location>
        <position position="551"/>
    </location>
</feature>
<dbReference type="Pfam" id="PF00759">
    <property type="entry name" value="Glyco_hydro_9"/>
    <property type="match status" value="1"/>
</dbReference>
<dbReference type="Pfam" id="PF02927">
    <property type="entry name" value="CelD_N"/>
    <property type="match status" value="1"/>
</dbReference>
<keyword evidence="7" id="KW-0136">Cellulose degradation</keyword>
<dbReference type="InterPro" id="IPR012341">
    <property type="entry name" value="6hp_glycosidase-like_sf"/>
</dbReference>
<evidence type="ECO:0000313" key="10">
    <source>
        <dbReference type="EMBL" id="MFD2920185.1"/>
    </source>
</evidence>
<dbReference type="Gene3D" id="2.60.40.10">
    <property type="entry name" value="Immunoglobulins"/>
    <property type="match status" value="1"/>
</dbReference>
<dbReference type="PANTHER" id="PTHR22298">
    <property type="entry name" value="ENDO-1,4-BETA-GLUCANASE"/>
    <property type="match status" value="1"/>
</dbReference>
<gene>
    <name evidence="10" type="ORF">ACFS6H_10720</name>
</gene>
<dbReference type="InterPro" id="IPR001701">
    <property type="entry name" value="Glyco_hydro_9"/>
</dbReference>
<dbReference type="EC" id="3.2.1.4" evidence="7"/>
<dbReference type="GO" id="GO:0016787">
    <property type="term" value="F:hydrolase activity"/>
    <property type="evidence" value="ECO:0007669"/>
    <property type="project" value="UniProtKB-KW"/>
</dbReference>
<dbReference type="RefSeq" id="WP_386098162.1">
    <property type="nucleotide sequence ID" value="NZ_JBHUOZ010000003.1"/>
</dbReference>
<evidence type="ECO:0000259" key="8">
    <source>
        <dbReference type="Pfam" id="PF00759"/>
    </source>
</evidence>
<keyword evidence="3 6" id="KW-0119">Carbohydrate metabolism</keyword>
<evidence type="ECO:0000256" key="7">
    <source>
        <dbReference type="RuleBase" id="RU361166"/>
    </source>
</evidence>
<keyword evidence="2 6" id="KW-0378">Hydrolase</keyword>
<feature type="domain" description="Glycoside hydrolase family 9" evidence="8">
    <location>
        <begin position="118"/>
        <end position="572"/>
    </location>
</feature>
<feature type="active site" evidence="6">
    <location>
        <position position="560"/>
    </location>
</feature>
<dbReference type="EMBL" id="JBHUOZ010000003">
    <property type="protein sequence ID" value="MFD2920185.1"/>
    <property type="molecule type" value="Genomic_DNA"/>
</dbReference>